<keyword evidence="13" id="KW-0449">Lipoprotein</keyword>
<feature type="region of interest" description="Disordered" evidence="10">
    <location>
        <begin position="229"/>
        <end position="267"/>
    </location>
</feature>
<comment type="pathway">
    <text evidence="1 9">Cell wall biogenesis; peptidoglycan biosynthesis.</text>
</comment>
<dbReference type="PANTHER" id="PTHR30582">
    <property type="entry name" value="L,D-TRANSPEPTIDASE"/>
    <property type="match status" value="1"/>
</dbReference>
<proteinExistence type="inferred from homology"/>
<dbReference type="GO" id="GO:0008360">
    <property type="term" value="P:regulation of cell shape"/>
    <property type="evidence" value="ECO:0007669"/>
    <property type="project" value="UniProtKB-UniRule"/>
</dbReference>
<evidence type="ECO:0000256" key="5">
    <source>
        <dbReference type="ARBA" id="ARBA00022801"/>
    </source>
</evidence>
<dbReference type="AlphaFoldDB" id="A0A1H8H2V3"/>
<evidence type="ECO:0000256" key="11">
    <source>
        <dbReference type="SAM" id="SignalP"/>
    </source>
</evidence>
<dbReference type="PANTHER" id="PTHR30582:SF24">
    <property type="entry name" value="L,D-TRANSPEPTIDASE ERFK_SRFK-RELATED"/>
    <property type="match status" value="1"/>
</dbReference>
<dbReference type="CDD" id="cd16913">
    <property type="entry name" value="YkuD_like"/>
    <property type="match status" value="1"/>
</dbReference>
<dbReference type="PROSITE" id="PS52029">
    <property type="entry name" value="LD_TPASE"/>
    <property type="match status" value="1"/>
</dbReference>
<keyword evidence="7 9" id="KW-0573">Peptidoglycan synthesis</keyword>
<evidence type="ECO:0000256" key="7">
    <source>
        <dbReference type="ARBA" id="ARBA00022984"/>
    </source>
</evidence>
<keyword evidence="11" id="KW-0732">Signal</keyword>
<evidence type="ECO:0000313" key="14">
    <source>
        <dbReference type="Proteomes" id="UP000198761"/>
    </source>
</evidence>
<name>A0A1H8H2V3_9RHOB</name>
<keyword evidence="3" id="KW-0328">Glycosyltransferase</keyword>
<reference evidence="13 14" key="1">
    <citation type="submission" date="2016-10" db="EMBL/GenBank/DDBJ databases">
        <authorList>
            <person name="de Groot N.N."/>
        </authorList>
    </citation>
    <scope>NUCLEOTIDE SEQUENCE [LARGE SCALE GENOMIC DNA]</scope>
    <source>
        <strain evidence="13 14">DSM 3857</strain>
    </source>
</reference>
<evidence type="ECO:0000256" key="4">
    <source>
        <dbReference type="ARBA" id="ARBA00022679"/>
    </source>
</evidence>
<dbReference type="FunFam" id="2.40.440.10:FF:000002">
    <property type="entry name" value="L,D-transpeptidase ErfK/SrfK"/>
    <property type="match status" value="1"/>
</dbReference>
<organism evidence="13 14">
    <name type="scientific">Gemmobacter aquatilis</name>
    <dbReference type="NCBI Taxonomy" id="933059"/>
    <lineage>
        <taxon>Bacteria</taxon>
        <taxon>Pseudomonadati</taxon>
        <taxon>Pseudomonadota</taxon>
        <taxon>Alphaproteobacteria</taxon>
        <taxon>Rhodobacterales</taxon>
        <taxon>Paracoccaceae</taxon>
        <taxon>Gemmobacter</taxon>
    </lineage>
</organism>
<keyword evidence="5" id="KW-0378">Hydrolase</keyword>
<sequence length="355" mass="36344">MLRHLMRLALSTALAGTLAACVDPSLTEATKTPTATAPVIPQPVPADFVEAYAAKQDGSFVVPAVPVEKIPPHLIRQEVAYETTDAPGTVIIDPTNKTLHLVTAPGKALRYGIAVGKDGFQWAGEALITNRRHWPTWTPPPEMIARKPELEKWKDGQPGGPTNPLGARALYLTTGGVDYGFRIHGTPEWKSIGHNASSGCFRMINQDVMDLYNRVPDGAKVVVLNADGTRPTKLKLPPPAPKPKKAAAPKAPAAPKPQPAALGAPAPGFPTMTAPALTPPALGAVPPALAAPAPVAPTPAVAPATPAAPAVVVPATDPASVPAADTPPEPAAPAVVPPAAAPAATCVPAPGIVCP</sequence>
<keyword evidence="6 9" id="KW-0133">Cell shape</keyword>
<evidence type="ECO:0000259" key="12">
    <source>
        <dbReference type="PROSITE" id="PS52029"/>
    </source>
</evidence>
<gene>
    <name evidence="13" type="ORF">SAMN04488103_105221</name>
</gene>
<comment type="similarity">
    <text evidence="2">Belongs to the YkuD family.</text>
</comment>
<dbReference type="GO" id="GO:0005576">
    <property type="term" value="C:extracellular region"/>
    <property type="evidence" value="ECO:0007669"/>
    <property type="project" value="TreeGrafter"/>
</dbReference>
<dbReference type="STRING" id="933059.SAMN04488103_105221"/>
<evidence type="ECO:0000313" key="13">
    <source>
        <dbReference type="EMBL" id="SEN49798.1"/>
    </source>
</evidence>
<dbReference type="GO" id="GO:0018104">
    <property type="term" value="P:peptidoglycan-protein cross-linking"/>
    <property type="evidence" value="ECO:0007669"/>
    <property type="project" value="TreeGrafter"/>
</dbReference>
<keyword evidence="8 9" id="KW-0961">Cell wall biogenesis/degradation</keyword>
<dbReference type="InterPro" id="IPR005490">
    <property type="entry name" value="LD_TPept_cat_dom"/>
</dbReference>
<evidence type="ECO:0000256" key="3">
    <source>
        <dbReference type="ARBA" id="ARBA00022676"/>
    </source>
</evidence>
<accession>A0A1H8H2V3</accession>
<evidence type="ECO:0000256" key="6">
    <source>
        <dbReference type="ARBA" id="ARBA00022960"/>
    </source>
</evidence>
<evidence type="ECO:0000256" key="8">
    <source>
        <dbReference type="ARBA" id="ARBA00023316"/>
    </source>
</evidence>
<evidence type="ECO:0000256" key="1">
    <source>
        <dbReference type="ARBA" id="ARBA00004752"/>
    </source>
</evidence>
<dbReference type="Proteomes" id="UP000198761">
    <property type="component" value="Unassembled WGS sequence"/>
</dbReference>
<dbReference type="PROSITE" id="PS51257">
    <property type="entry name" value="PROKAR_LIPOPROTEIN"/>
    <property type="match status" value="1"/>
</dbReference>
<feature type="chain" id="PRO_5011593912" evidence="11">
    <location>
        <begin position="20"/>
        <end position="355"/>
    </location>
</feature>
<dbReference type="Pfam" id="PF03734">
    <property type="entry name" value="YkuD"/>
    <property type="match status" value="1"/>
</dbReference>
<dbReference type="RefSeq" id="WP_245749447.1">
    <property type="nucleotide sequence ID" value="NZ_FOCE01000005.1"/>
</dbReference>
<dbReference type="InterPro" id="IPR038063">
    <property type="entry name" value="Transpep_catalytic_dom"/>
</dbReference>
<keyword evidence="14" id="KW-1185">Reference proteome</keyword>
<dbReference type="UniPathway" id="UPA00219"/>
<protein>
    <submittedName>
        <fullName evidence="13">Lipoprotein-anchoring transpeptidase ErfK/SrfK</fullName>
    </submittedName>
</protein>
<dbReference type="SUPFAM" id="SSF141523">
    <property type="entry name" value="L,D-transpeptidase catalytic domain-like"/>
    <property type="match status" value="1"/>
</dbReference>
<evidence type="ECO:0000256" key="2">
    <source>
        <dbReference type="ARBA" id="ARBA00005992"/>
    </source>
</evidence>
<dbReference type="GO" id="GO:0071555">
    <property type="term" value="P:cell wall organization"/>
    <property type="evidence" value="ECO:0007669"/>
    <property type="project" value="UniProtKB-UniRule"/>
</dbReference>
<feature type="active site" description="Proton donor/acceptor" evidence="9">
    <location>
        <position position="184"/>
    </location>
</feature>
<dbReference type="Gene3D" id="2.40.440.10">
    <property type="entry name" value="L,D-transpeptidase catalytic domain-like"/>
    <property type="match status" value="1"/>
</dbReference>
<feature type="signal peptide" evidence="11">
    <location>
        <begin position="1"/>
        <end position="19"/>
    </location>
</feature>
<dbReference type="GO" id="GO:0071972">
    <property type="term" value="F:peptidoglycan L,D-transpeptidase activity"/>
    <property type="evidence" value="ECO:0007669"/>
    <property type="project" value="TreeGrafter"/>
</dbReference>
<feature type="domain" description="L,D-TPase catalytic" evidence="12">
    <location>
        <begin position="88"/>
        <end position="224"/>
    </location>
</feature>
<keyword evidence="4" id="KW-0808">Transferase</keyword>
<dbReference type="EMBL" id="FOCE01000005">
    <property type="protein sequence ID" value="SEN49798.1"/>
    <property type="molecule type" value="Genomic_DNA"/>
</dbReference>
<feature type="active site" description="Nucleophile" evidence="9">
    <location>
        <position position="200"/>
    </location>
</feature>
<dbReference type="InterPro" id="IPR050979">
    <property type="entry name" value="LD-transpeptidase"/>
</dbReference>
<dbReference type="GO" id="GO:0016757">
    <property type="term" value="F:glycosyltransferase activity"/>
    <property type="evidence" value="ECO:0007669"/>
    <property type="project" value="UniProtKB-KW"/>
</dbReference>
<evidence type="ECO:0000256" key="9">
    <source>
        <dbReference type="PROSITE-ProRule" id="PRU01373"/>
    </source>
</evidence>
<evidence type="ECO:0000256" key="10">
    <source>
        <dbReference type="SAM" id="MobiDB-lite"/>
    </source>
</evidence>